<dbReference type="EMBL" id="HE575317">
    <property type="protein sequence ID" value="CCC90210.1"/>
    <property type="molecule type" value="Genomic_DNA"/>
</dbReference>
<proteinExistence type="predicted"/>
<sequence>MKGDERLCMSSLSPDLSNGAVPSPESGRVPPDNAQSRPTWVIFNSRKIAAAVSPLHKCFSFTAPRAVKAFDPPCIRCPNCKGCQLHLQLCSGAYGMRHTLAWLVRRRPPAEKSRRSIKLHGAVPIVDGAAAPEARRACRFETGPVAITQHLTYMDRHQLRETMNQTARKGPFGGMACPRPLPVGDIYFRVFYWYVRNGLSRLPFRFFQRTAMRTLASEARALWEKLTFVPERGFREKAPVWRPQGGEVPRRVPIAWNCPPMYISLLPQAKEGNRGMTFKLWLFEEDARSLITGHVVEAGYVWDLPHTCGFRCKTDTTMDEAEDAIARVAALLPRWEGELQCPLCCSPQIQWGYIVHRHRSKMDRVKTILRVRHSSVRRRVERRAALGRHGSNGSLRNEVVWMNRHKTRAQVMTFIMAFHMRNTLCGPLRQRHLPMPPG</sequence>
<evidence type="ECO:0000256" key="1">
    <source>
        <dbReference type="SAM" id="MobiDB-lite"/>
    </source>
</evidence>
<accession>G0ULF5</accession>
<organism evidence="2">
    <name type="scientific">Trypanosoma congolense (strain IL3000)</name>
    <dbReference type="NCBI Taxonomy" id="1068625"/>
    <lineage>
        <taxon>Eukaryota</taxon>
        <taxon>Discoba</taxon>
        <taxon>Euglenozoa</taxon>
        <taxon>Kinetoplastea</taxon>
        <taxon>Metakinetoplastina</taxon>
        <taxon>Trypanosomatida</taxon>
        <taxon>Trypanosomatidae</taxon>
        <taxon>Trypanosoma</taxon>
        <taxon>Nannomonas</taxon>
    </lineage>
</organism>
<name>G0ULF5_TRYCI</name>
<gene>
    <name evidence="2" type="ORF">TCIL3000_4_3030</name>
</gene>
<reference evidence="2" key="1">
    <citation type="journal article" date="2012" name="Proc. Natl. Acad. Sci. U.S.A.">
        <title>Antigenic diversity is generated by distinct evolutionary mechanisms in African trypanosome species.</title>
        <authorList>
            <person name="Jackson A.P."/>
            <person name="Berry A."/>
            <person name="Aslett M."/>
            <person name="Allison H.C."/>
            <person name="Burton P."/>
            <person name="Vavrova-Anderson J."/>
            <person name="Brown R."/>
            <person name="Browne H."/>
            <person name="Corton N."/>
            <person name="Hauser H."/>
            <person name="Gamble J."/>
            <person name="Gilderthorp R."/>
            <person name="Marcello L."/>
            <person name="McQuillan J."/>
            <person name="Otto T.D."/>
            <person name="Quail M.A."/>
            <person name="Sanders M.J."/>
            <person name="van Tonder A."/>
            <person name="Ginger M.L."/>
            <person name="Field M.C."/>
            <person name="Barry J.D."/>
            <person name="Hertz-Fowler C."/>
            <person name="Berriman M."/>
        </authorList>
    </citation>
    <scope>NUCLEOTIDE SEQUENCE</scope>
    <source>
        <strain evidence="2">IL3000</strain>
    </source>
</reference>
<evidence type="ECO:0000313" key="2">
    <source>
        <dbReference type="EMBL" id="CCC90210.1"/>
    </source>
</evidence>
<dbReference type="AlphaFoldDB" id="G0ULF5"/>
<feature type="region of interest" description="Disordered" evidence="1">
    <location>
        <begin position="1"/>
        <end position="35"/>
    </location>
</feature>
<dbReference type="VEuPathDB" id="TriTrypDB:TcIL3000_4_3030"/>
<protein>
    <submittedName>
        <fullName evidence="2">Uncharacterized protein</fullName>
    </submittedName>
</protein>